<evidence type="ECO:0000256" key="1">
    <source>
        <dbReference type="ARBA" id="ARBA00022801"/>
    </source>
</evidence>
<evidence type="ECO:0000313" key="3">
    <source>
        <dbReference type="EMBL" id="KAK0481066.1"/>
    </source>
</evidence>
<evidence type="ECO:0000313" key="4">
    <source>
        <dbReference type="Proteomes" id="UP001175228"/>
    </source>
</evidence>
<accession>A0AA39PBC9</accession>
<organism evidence="3 4">
    <name type="scientific">Armillaria luteobubalina</name>
    <dbReference type="NCBI Taxonomy" id="153913"/>
    <lineage>
        <taxon>Eukaryota</taxon>
        <taxon>Fungi</taxon>
        <taxon>Dikarya</taxon>
        <taxon>Basidiomycota</taxon>
        <taxon>Agaricomycotina</taxon>
        <taxon>Agaricomycetes</taxon>
        <taxon>Agaricomycetidae</taxon>
        <taxon>Agaricales</taxon>
        <taxon>Marasmiineae</taxon>
        <taxon>Physalacriaceae</taxon>
        <taxon>Armillaria</taxon>
    </lineage>
</organism>
<feature type="domain" description="Alpha/beta hydrolase fold-3" evidence="2">
    <location>
        <begin position="42"/>
        <end position="251"/>
    </location>
</feature>
<comment type="caution">
    <text evidence="3">The sequence shown here is derived from an EMBL/GenBank/DDBJ whole genome shotgun (WGS) entry which is preliminary data.</text>
</comment>
<keyword evidence="1 3" id="KW-0378">Hydrolase</keyword>
<dbReference type="Pfam" id="PF07859">
    <property type="entry name" value="Abhydrolase_3"/>
    <property type="match status" value="1"/>
</dbReference>
<dbReference type="PANTHER" id="PTHR48081">
    <property type="entry name" value="AB HYDROLASE SUPERFAMILY PROTEIN C4A8.06C"/>
    <property type="match status" value="1"/>
</dbReference>
<name>A0AA39PBC9_9AGAR</name>
<dbReference type="InterPro" id="IPR050300">
    <property type="entry name" value="GDXG_lipolytic_enzyme"/>
</dbReference>
<gene>
    <name evidence="3" type="ORF">EDD18DRAFT_1085540</name>
</gene>
<reference evidence="3" key="1">
    <citation type="submission" date="2023-06" db="EMBL/GenBank/DDBJ databases">
        <authorList>
            <consortium name="Lawrence Berkeley National Laboratory"/>
            <person name="Ahrendt S."/>
            <person name="Sahu N."/>
            <person name="Indic B."/>
            <person name="Wong-Bajracharya J."/>
            <person name="Merenyi Z."/>
            <person name="Ke H.-M."/>
            <person name="Monk M."/>
            <person name="Kocsube S."/>
            <person name="Drula E."/>
            <person name="Lipzen A."/>
            <person name="Balint B."/>
            <person name="Henrissat B."/>
            <person name="Andreopoulos B."/>
            <person name="Martin F.M."/>
            <person name="Harder C.B."/>
            <person name="Rigling D."/>
            <person name="Ford K.L."/>
            <person name="Foster G.D."/>
            <person name="Pangilinan J."/>
            <person name="Papanicolaou A."/>
            <person name="Barry K."/>
            <person name="LaButti K."/>
            <person name="Viragh M."/>
            <person name="Koriabine M."/>
            <person name="Yan M."/>
            <person name="Riley R."/>
            <person name="Champramary S."/>
            <person name="Plett K.L."/>
            <person name="Tsai I.J."/>
            <person name="Slot J."/>
            <person name="Sipos G."/>
            <person name="Plett J."/>
            <person name="Nagy L.G."/>
            <person name="Grigoriev I.V."/>
        </authorList>
    </citation>
    <scope>NUCLEOTIDE SEQUENCE</scope>
    <source>
        <strain evidence="3">HWK02</strain>
    </source>
</reference>
<proteinExistence type="predicted"/>
<protein>
    <submittedName>
        <fullName evidence="3">Alpha/Beta hydrolase protein</fullName>
    </submittedName>
</protein>
<evidence type="ECO:0000259" key="2">
    <source>
        <dbReference type="Pfam" id="PF07859"/>
    </source>
</evidence>
<dbReference type="GO" id="GO:0016787">
    <property type="term" value="F:hydrolase activity"/>
    <property type="evidence" value="ECO:0007669"/>
    <property type="project" value="UniProtKB-KW"/>
</dbReference>
<dbReference type="SUPFAM" id="SSF53474">
    <property type="entry name" value="alpha/beta-Hydrolases"/>
    <property type="match status" value="1"/>
</dbReference>
<sequence>MPSSLTNYRQWTQSHNLQATVDELPDGAHLLWIGPKRVDQVILYCHGGAYMMSCTGNVMTFCQYLQLELEQHNVHASIAILAYKLLPDNPFPAQLREAQAAISTLLSAGAKPQNITLAGASAGGNLVLQLLTHILHPLPSVPPIPITPSTPFRGVFLMSPWVSMQEDLGLPQHLLDAKHQYDSLSSQYGRLACRTLLKDVPTTHIPFVDSLEAPEDQFDGLSALAERVFVMWGEVECLRAGQRRLCERYMEPYHPRIDVYEQVSGIHCQPIWDSAWMGNVGEPRIVEWFARVYATNKEELS</sequence>
<dbReference type="EMBL" id="JAUEPU010000075">
    <property type="protein sequence ID" value="KAK0481066.1"/>
    <property type="molecule type" value="Genomic_DNA"/>
</dbReference>
<dbReference type="Gene3D" id="3.40.50.1820">
    <property type="entry name" value="alpha/beta hydrolase"/>
    <property type="match status" value="1"/>
</dbReference>
<dbReference type="PANTHER" id="PTHR48081:SF31">
    <property type="entry name" value="STERYL ACETYL HYDROLASE MUG81-RELATED"/>
    <property type="match status" value="1"/>
</dbReference>
<dbReference type="AlphaFoldDB" id="A0AA39PBC9"/>
<dbReference type="InterPro" id="IPR013094">
    <property type="entry name" value="AB_hydrolase_3"/>
</dbReference>
<dbReference type="Proteomes" id="UP001175228">
    <property type="component" value="Unassembled WGS sequence"/>
</dbReference>
<keyword evidence="4" id="KW-1185">Reference proteome</keyword>
<dbReference type="InterPro" id="IPR029058">
    <property type="entry name" value="AB_hydrolase_fold"/>
</dbReference>